<organism evidence="8 9">
    <name type="scientific">Aplosporella prunicola CBS 121167</name>
    <dbReference type="NCBI Taxonomy" id="1176127"/>
    <lineage>
        <taxon>Eukaryota</taxon>
        <taxon>Fungi</taxon>
        <taxon>Dikarya</taxon>
        <taxon>Ascomycota</taxon>
        <taxon>Pezizomycotina</taxon>
        <taxon>Dothideomycetes</taxon>
        <taxon>Dothideomycetes incertae sedis</taxon>
        <taxon>Botryosphaeriales</taxon>
        <taxon>Aplosporellaceae</taxon>
        <taxon>Aplosporella</taxon>
    </lineage>
</organism>
<name>A0A6A6BL57_9PEZI</name>
<dbReference type="InterPro" id="IPR029016">
    <property type="entry name" value="GAF-like_dom_sf"/>
</dbReference>
<keyword evidence="4" id="KW-0808">Transferase</keyword>
<dbReference type="EC" id="2.7.13.3" evidence="2"/>
<feature type="compositionally biased region" description="Polar residues" evidence="6">
    <location>
        <begin position="259"/>
        <end position="275"/>
    </location>
</feature>
<dbReference type="InterPro" id="IPR036097">
    <property type="entry name" value="HisK_dim/P_sf"/>
</dbReference>
<dbReference type="CDD" id="cd00082">
    <property type="entry name" value="HisKA"/>
    <property type="match status" value="1"/>
</dbReference>
<feature type="compositionally biased region" description="Low complexity" evidence="6">
    <location>
        <begin position="286"/>
        <end position="304"/>
    </location>
</feature>
<dbReference type="FunFam" id="3.30.450.40:FF:000083">
    <property type="entry name" value="Sensor histidine kinase/response regulator, putative (AFU_orthologue AFUA_4G00660)"/>
    <property type="match status" value="1"/>
</dbReference>
<dbReference type="Proteomes" id="UP000799438">
    <property type="component" value="Unassembled WGS sequence"/>
</dbReference>
<evidence type="ECO:0000313" key="8">
    <source>
        <dbReference type="EMBL" id="KAF2143311.1"/>
    </source>
</evidence>
<proteinExistence type="predicted"/>
<dbReference type="Pfam" id="PF02518">
    <property type="entry name" value="HATPase_c"/>
    <property type="match status" value="1"/>
</dbReference>
<dbReference type="Gene3D" id="1.10.287.130">
    <property type="match status" value="1"/>
</dbReference>
<dbReference type="PANTHER" id="PTHR43047">
    <property type="entry name" value="TWO-COMPONENT HISTIDINE PROTEIN KINASE"/>
    <property type="match status" value="1"/>
</dbReference>
<dbReference type="RefSeq" id="XP_033399023.1">
    <property type="nucleotide sequence ID" value="XM_033536762.1"/>
</dbReference>
<evidence type="ECO:0000256" key="4">
    <source>
        <dbReference type="ARBA" id="ARBA00022679"/>
    </source>
</evidence>
<evidence type="ECO:0000256" key="5">
    <source>
        <dbReference type="ARBA" id="ARBA00022777"/>
    </source>
</evidence>
<dbReference type="InterPro" id="IPR036890">
    <property type="entry name" value="HATPase_C_sf"/>
</dbReference>
<dbReference type="AlphaFoldDB" id="A0A6A6BL57"/>
<feature type="region of interest" description="Disordered" evidence="6">
    <location>
        <begin position="234"/>
        <end position="339"/>
    </location>
</feature>
<evidence type="ECO:0000259" key="7">
    <source>
        <dbReference type="PROSITE" id="PS50109"/>
    </source>
</evidence>
<protein>
    <recommendedName>
        <fullName evidence="2">histidine kinase</fullName>
        <ecNumber evidence="2">2.7.13.3</ecNumber>
    </recommendedName>
</protein>
<evidence type="ECO:0000256" key="6">
    <source>
        <dbReference type="SAM" id="MobiDB-lite"/>
    </source>
</evidence>
<dbReference type="GO" id="GO:0009927">
    <property type="term" value="F:histidine phosphotransfer kinase activity"/>
    <property type="evidence" value="ECO:0007669"/>
    <property type="project" value="TreeGrafter"/>
</dbReference>
<dbReference type="FunFam" id="1.10.287.130:FF:000023">
    <property type="entry name" value="Sensor histidine kinase/response regulator, putative"/>
    <property type="match status" value="1"/>
</dbReference>
<evidence type="ECO:0000256" key="3">
    <source>
        <dbReference type="ARBA" id="ARBA00022553"/>
    </source>
</evidence>
<dbReference type="PRINTS" id="PR00344">
    <property type="entry name" value="BCTRLSENSOR"/>
</dbReference>
<feature type="region of interest" description="Disordered" evidence="6">
    <location>
        <begin position="863"/>
        <end position="883"/>
    </location>
</feature>
<dbReference type="SUPFAM" id="SSF47384">
    <property type="entry name" value="Homodimeric domain of signal transducing histidine kinase"/>
    <property type="match status" value="1"/>
</dbReference>
<feature type="compositionally biased region" description="Acidic residues" evidence="6">
    <location>
        <begin position="319"/>
        <end position="330"/>
    </location>
</feature>
<dbReference type="InterPro" id="IPR003594">
    <property type="entry name" value="HATPase_dom"/>
</dbReference>
<dbReference type="Pfam" id="PF00512">
    <property type="entry name" value="HisKA"/>
    <property type="match status" value="1"/>
</dbReference>
<dbReference type="PROSITE" id="PS50109">
    <property type="entry name" value="HIS_KIN"/>
    <property type="match status" value="1"/>
</dbReference>
<accession>A0A6A6BL57</accession>
<sequence length="910" mass="99535">MSPGKSDRSAGFAGVDVLRARELYKYFQPPRPLDNTAFRSAPPDTVLTAYAQLVSWRLNTQRALISFLDRDTQYFVAEGTKTLNIANTAEHDDPNDAIWAGCVSVPKAGRLCEHTIQQQPAEDGGDVCFEVLDLARDDRFNSLPFIAGAPHFRYYAGVPLRTKKGVAIGSLFAMDDKVRQPLSDSERNFLSVMATNVMSHLELLKEKEDRKRAVNMNMRLSAFVDPEYQSRGGLKHSASFNTSNVPRKNTADDERATLRCSNGHNRTSLSTSPKVATTAPRSPKARVSPRSSSTPGSRSKSSGRQSVISQGRRTASVDGDSESSESESEPAESKVGADDRIETFQRAAELLRESLSLESGGGVVFMNTCTALPSSNGRPPMPFERSSDHISANSKEPLYSPGGRPTVYFEAGQFSELLAFSEMRGENDESPASPRPSFVPLSPSDLARLIRRHPRGKLYSFDDNGVNFSGSSGDEVQSNGTFTVGSMRHGRASKTESAILMRAFPNARQIIFLPLWDVTSSRWAACFAYNNDDYRSFSHNTEFLHAIAFCNCLMTEISRLAILAADQQKSDFIGSISHELRSPLHGILASCEFLEDTECSSYQKTLVSTADSCARTLLDTINMVLDYSKINTFERNIRKAKRSRKDITAAAAKMPMLQQASLNIYESIDLAAVTEEVVEGVALGHNFKDFTTFASDNPAQDESCRMERRQSAVSITRATRPEVEIFIDISPHRWNFITQPGAFRRVVMNLFGNALKYTKVGYIKVKLDVTEVETPAVVKSDTHETPTSSVATLTVSDTGQGISPQYLKTKIFAPFSQESPLNPGTGLGLSLVRSIVDMLNGEITIRSALGAGTEVVVRLPVVRGSPSGSSASSTSTPASASSAIERPIDNTIVNVRQMASSLSVAVFRPN</sequence>
<feature type="compositionally biased region" description="Low complexity" evidence="6">
    <location>
        <begin position="864"/>
        <end position="883"/>
    </location>
</feature>
<dbReference type="GO" id="GO:0005886">
    <property type="term" value="C:plasma membrane"/>
    <property type="evidence" value="ECO:0007669"/>
    <property type="project" value="TreeGrafter"/>
</dbReference>
<dbReference type="InterPro" id="IPR003661">
    <property type="entry name" value="HisK_dim/P_dom"/>
</dbReference>
<gene>
    <name evidence="8" type="ORF">K452DRAFT_225560</name>
</gene>
<feature type="domain" description="Histidine kinase" evidence="7">
    <location>
        <begin position="575"/>
        <end position="863"/>
    </location>
</feature>
<dbReference type="PANTHER" id="PTHR43047:SF72">
    <property type="entry name" value="OSMOSENSING HISTIDINE PROTEIN KINASE SLN1"/>
    <property type="match status" value="1"/>
</dbReference>
<dbReference type="OrthoDB" id="303614at2759"/>
<dbReference type="SMART" id="SM00387">
    <property type="entry name" value="HATPase_c"/>
    <property type="match status" value="1"/>
</dbReference>
<keyword evidence="3" id="KW-0597">Phosphoprotein</keyword>
<feature type="compositionally biased region" description="Polar residues" evidence="6">
    <location>
        <begin position="238"/>
        <end position="247"/>
    </location>
</feature>
<dbReference type="SUPFAM" id="SSF55781">
    <property type="entry name" value="GAF domain-like"/>
    <property type="match status" value="1"/>
</dbReference>
<keyword evidence="5" id="KW-0418">Kinase</keyword>
<dbReference type="InterPro" id="IPR003018">
    <property type="entry name" value="GAF"/>
</dbReference>
<dbReference type="SMART" id="SM00388">
    <property type="entry name" value="HisKA"/>
    <property type="match status" value="1"/>
</dbReference>
<dbReference type="Pfam" id="PF01590">
    <property type="entry name" value="GAF"/>
    <property type="match status" value="1"/>
</dbReference>
<reference evidence="8" key="1">
    <citation type="journal article" date="2020" name="Stud. Mycol.">
        <title>101 Dothideomycetes genomes: a test case for predicting lifestyles and emergence of pathogens.</title>
        <authorList>
            <person name="Haridas S."/>
            <person name="Albert R."/>
            <person name="Binder M."/>
            <person name="Bloem J."/>
            <person name="Labutti K."/>
            <person name="Salamov A."/>
            <person name="Andreopoulos B."/>
            <person name="Baker S."/>
            <person name="Barry K."/>
            <person name="Bills G."/>
            <person name="Bluhm B."/>
            <person name="Cannon C."/>
            <person name="Castanera R."/>
            <person name="Culley D."/>
            <person name="Daum C."/>
            <person name="Ezra D."/>
            <person name="Gonzalez J."/>
            <person name="Henrissat B."/>
            <person name="Kuo A."/>
            <person name="Liang C."/>
            <person name="Lipzen A."/>
            <person name="Lutzoni F."/>
            <person name="Magnuson J."/>
            <person name="Mondo S."/>
            <person name="Nolan M."/>
            <person name="Ohm R."/>
            <person name="Pangilinan J."/>
            <person name="Park H.-J."/>
            <person name="Ramirez L."/>
            <person name="Alfaro M."/>
            <person name="Sun H."/>
            <person name="Tritt A."/>
            <person name="Yoshinaga Y."/>
            <person name="Zwiers L.-H."/>
            <person name="Turgeon B."/>
            <person name="Goodwin S."/>
            <person name="Spatafora J."/>
            <person name="Crous P."/>
            <person name="Grigoriev I."/>
        </authorList>
    </citation>
    <scope>NUCLEOTIDE SEQUENCE</scope>
    <source>
        <strain evidence="8">CBS 121167</strain>
    </source>
</reference>
<comment type="catalytic activity">
    <reaction evidence="1">
        <text>ATP + protein L-histidine = ADP + protein N-phospho-L-histidine.</text>
        <dbReference type="EC" id="2.7.13.3"/>
    </reaction>
</comment>
<dbReference type="EMBL" id="ML995482">
    <property type="protein sequence ID" value="KAF2143311.1"/>
    <property type="molecule type" value="Genomic_DNA"/>
</dbReference>
<evidence type="ECO:0000256" key="1">
    <source>
        <dbReference type="ARBA" id="ARBA00000085"/>
    </source>
</evidence>
<keyword evidence="9" id="KW-1185">Reference proteome</keyword>
<dbReference type="Gene3D" id="3.30.450.40">
    <property type="match status" value="1"/>
</dbReference>
<evidence type="ECO:0000256" key="2">
    <source>
        <dbReference type="ARBA" id="ARBA00012438"/>
    </source>
</evidence>
<dbReference type="InterPro" id="IPR005467">
    <property type="entry name" value="His_kinase_dom"/>
</dbReference>
<dbReference type="GeneID" id="54294258"/>
<dbReference type="InterPro" id="IPR004358">
    <property type="entry name" value="Sig_transdc_His_kin-like_C"/>
</dbReference>
<dbReference type="GO" id="GO:0000155">
    <property type="term" value="F:phosphorelay sensor kinase activity"/>
    <property type="evidence" value="ECO:0007669"/>
    <property type="project" value="InterPro"/>
</dbReference>
<feature type="non-terminal residue" evidence="8">
    <location>
        <position position="910"/>
    </location>
</feature>
<dbReference type="SUPFAM" id="SSF55874">
    <property type="entry name" value="ATPase domain of HSP90 chaperone/DNA topoisomerase II/histidine kinase"/>
    <property type="match status" value="1"/>
</dbReference>
<evidence type="ECO:0000313" key="9">
    <source>
        <dbReference type="Proteomes" id="UP000799438"/>
    </source>
</evidence>
<dbReference type="Gene3D" id="3.30.565.10">
    <property type="entry name" value="Histidine kinase-like ATPase, C-terminal domain"/>
    <property type="match status" value="1"/>
</dbReference>